<reference evidence="1 2" key="1">
    <citation type="submission" date="2024-06" db="EMBL/GenBank/DDBJ databases">
        <authorList>
            <person name="Pan Q."/>
            <person name="Wen M."/>
            <person name="Jouanno E."/>
            <person name="Zahm M."/>
            <person name="Klopp C."/>
            <person name="Cabau C."/>
            <person name="Louis A."/>
            <person name="Berthelot C."/>
            <person name="Parey E."/>
            <person name="Roest Crollius H."/>
            <person name="Montfort J."/>
            <person name="Robinson-Rechavi M."/>
            <person name="Bouchez O."/>
            <person name="Lampietro C."/>
            <person name="Lopez Roques C."/>
            <person name="Donnadieu C."/>
            <person name="Postlethwait J."/>
            <person name="Bobe J."/>
            <person name="Verreycken H."/>
            <person name="Guiguen Y."/>
        </authorList>
    </citation>
    <scope>NUCLEOTIDE SEQUENCE [LARGE SCALE GENOMIC DNA]</scope>
    <source>
        <strain evidence="1">Up_M1</strain>
        <tissue evidence="1">Testis</tissue>
    </source>
</reference>
<protein>
    <submittedName>
        <fullName evidence="1">Uncharacterized protein</fullName>
    </submittedName>
</protein>
<evidence type="ECO:0000313" key="1">
    <source>
        <dbReference type="EMBL" id="KAL1020550.1"/>
    </source>
</evidence>
<dbReference type="AlphaFoldDB" id="A0ABD0XXS5"/>
<dbReference type="Proteomes" id="UP001557470">
    <property type="component" value="Unassembled WGS sequence"/>
</dbReference>
<organism evidence="1 2">
    <name type="scientific">Umbra pygmaea</name>
    <name type="common">Eastern mudminnow</name>
    <dbReference type="NCBI Taxonomy" id="75934"/>
    <lineage>
        <taxon>Eukaryota</taxon>
        <taxon>Metazoa</taxon>
        <taxon>Chordata</taxon>
        <taxon>Craniata</taxon>
        <taxon>Vertebrata</taxon>
        <taxon>Euteleostomi</taxon>
        <taxon>Actinopterygii</taxon>
        <taxon>Neopterygii</taxon>
        <taxon>Teleostei</taxon>
        <taxon>Protacanthopterygii</taxon>
        <taxon>Esociformes</taxon>
        <taxon>Umbridae</taxon>
        <taxon>Umbra</taxon>
    </lineage>
</organism>
<proteinExistence type="predicted"/>
<keyword evidence="2" id="KW-1185">Reference proteome</keyword>
<evidence type="ECO:0000313" key="2">
    <source>
        <dbReference type="Proteomes" id="UP001557470"/>
    </source>
</evidence>
<comment type="caution">
    <text evidence="1">The sequence shown here is derived from an EMBL/GenBank/DDBJ whole genome shotgun (WGS) entry which is preliminary data.</text>
</comment>
<gene>
    <name evidence="1" type="ORF">UPYG_G00001550</name>
</gene>
<name>A0ABD0XXS5_UMBPY</name>
<dbReference type="EMBL" id="JAGEUA010000001">
    <property type="protein sequence ID" value="KAL1020550.1"/>
    <property type="molecule type" value="Genomic_DNA"/>
</dbReference>
<accession>A0ABD0XXS5</accession>
<sequence>MCTLSFQSISVWPKVISMFISFYWVLASGQSLLEPPQHLLQLVCEPKQSTCRSRLAWLWDDSPLAEA</sequence>